<feature type="compositionally biased region" description="Low complexity" evidence="1">
    <location>
        <begin position="935"/>
        <end position="954"/>
    </location>
</feature>
<gene>
    <name evidence="2" type="ORF">PPNO1_LOCUS4309</name>
</gene>
<feature type="region of interest" description="Disordered" evidence="1">
    <location>
        <begin position="247"/>
        <end position="306"/>
    </location>
</feature>
<feature type="region of interest" description="Disordered" evidence="1">
    <location>
        <begin position="326"/>
        <end position="380"/>
    </location>
</feature>
<sequence>MAQQRRDPEPAEVELGEIYYLFCDRCGRNHRALSNVADRERHDQVCVPAARAAATCRVVVHDNECKGIGHRVGDFCAFCQATLKGIADWDVREKHMDECARAAYADPNGTADDDPGFIPTPYTTYPATYYDNPRQTVDPARDRFYAGWGTGRGYVPPGRTKSAWEMAIGKRRPRRGDEDYVEGAGNAAVRKFLDEVQKERESRPGSVSPGRGVPAPAQLGPQEVPDAVGLFYDGEQSDFDGERPRALAHAAHGDPSGPHPDRGGDRHRDNADARSAAVQPAVPRVQPKDHGIDPEHTVTRPDGSVAVIPRPGPIGPVLPPFRAVQQDGEVQDRRPAGAPDQGSRHASRGHPHQRARHHHDQPAAAARVPRRLPVGKDCPEKNFKDTKALVDHLIKAHGQDPTWLRTDEAGNVHIVTRHIRDSRLARAERMVDQLNLVRRARSPDWNAKLGRAPDGWKPDETMYCTRCLRKYPKRIHRKDPTAEKQMGSHITGSGGSCNTRNGPGEVGEGTVGLPNRSGWITAANLNAAGLKLTKLKTAFEEKYPKYTATVYPSVDKRATTSVWSKDPNNDIITKYLQRVWPPFEGPSPPDWLLAEALSSRAASADAEDDDDDDDGNGSGGDDGDDGGDGGDGGDDGDDGGSGDGGGSGGDGSGGGDGGDGDDGDDGGDSGDGGDGNDDGGSGDGDDSDDGDDGDYGDDGDDDDDDEDDGDDGGDDSDGDYNGGNSLGQQQAQKTRRFQARQSRDPDVSEEGWLHNLPPEDRQFRGTASSQSSNRSTTNTRGTTSSQAPNQAGTNTRGTTSTQSSTSHTTNPQATTPLRNSNPSTVSANIAALSQPRSQHYEPWGTPSSPSSTSRTTNPRATTPPRNSNPSTVSANIAALSQSLGLNTTNPGGTIPSQGSGLNTTSPRATAPPRNSNPSTVSANIAALSQSLGLNTTNPGGAPSSPSSTSRTTNPKAAIPPRNSDPSTVSANVAALSRSLGLTGANAQRTTPSQGSAPNAPGANKTNPANRGQRQPIAARTRSPDEGYADDEPHTSGDVEQAQEGAAQDPAWRDPGAVYSEDEEPASPEVSRDALDLQTDLTEAMAAVESGSPARSTRPAEPGARGPKRTRL</sequence>
<proteinExistence type="predicted"/>
<feature type="compositionally biased region" description="Basic and acidic residues" evidence="1">
    <location>
        <begin position="286"/>
        <end position="299"/>
    </location>
</feature>
<feature type="compositionally biased region" description="Polar residues" evidence="1">
    <location>
        <begin position="1003"/>
        <end position="1012"/>
    </location>
</feature>
<feature type="compositionally biased region" description="Polar residues" evidence="1">
    <location>
        <begin position="810"/>
        <end position="827"/>
    </location>
</feature>
<dbReference type="OrthoDB" id="4850289at2759"/>
<feature type="compositionally biased region" description="Low complexity" evidence="1">
    <location>
        <begin position="765"/>
        <end position="809"/>
    </location>
</feature>
<feature type="region of interest" description="Disordered" evidence="1">
    <location>
        <begin position="598"/>
        <end position="1111"/>
    </location>
</feature>
<feature type="compositionally biased region" description="Polar residues" evidence="1">
    <location>
        <begin position="984"/>
        <end position="996"/>
    </location>
</feature>
<feature type="compositionally biased region" description="Acidic residues" evidence="1">
    <location>
        <begin position="605"/>
        <end position="640"/>
    </location>
</feature>
<feature type="compositionally biased region" description="Polar residues" evidence="1">
    <location>
        <begin position="488"/>
        <end position="501"/>
    </location>
</feature>
<feature type="compositionally biased region" description="Low complexity" evidence="1">
    <location>
        <begin position="845"/>
        <end position="869"/>
    </location>
</feature>
<feature type="region of interest" description="Disordered" evidence="1">
    <location>
        <begin position="480"/>
        <end position="505"/>
    </location>
</feature>
<name>A0A9P1M8W3_9PEZI</name>
<evidence type="ECO:0000313" key="3">
    <source>
        <dbReference type="Proteomes" id="UP000838763"/>
    </source>
</evidence>
<feature type="compositionally biased region" description="Acidic residues" evidence="1">
    <location>
        <begin position="683"/>
        <end position="718"/>
    </location>
</feature>
<keyword evidence="3" id="KW-1185">Reference proteome</keyword>
<feature type="compositionally biased region" description="Basic residues" evidence="1">
    <location>
        <begin position="345"/>
        <end position="359"/>
    </location>
</feature>
<accession>A0A9P1M8W3</accession>
<feature type="compositionally biased region" description="Polar residues" evidence="1">
    <location>
        <begin position="870"/>
        <end position="934"/>
    </location>
</feature>
<dbReference type="AlphaFoldDB" id="A0A9P1M8W3"/>
<organism evidence="2 3">
    <name type="scientific">Parascedosporium putredinis</name>
    <dbReference type="NCBI Taxonomy" id="1442378"/>
    <lineage>
        <taxon>Eukaryota</taxon>
        <taxon>Fungi</taxon>
        <taxon>Dikarya</taxon>
        <taxon>Ascomycota</taxon>
        <taxon>Pezizomycotina</taxon>
        <taxon>Sordariomycetes</taxon>
        <taxon>Hypocreomycetidae</taxon>
        <taxon>Microascales</taxon>
        <taxon>Microascaceae</taxon>
        <taxon>Parascedosporium</taxon>
    </lineage>
</organism>
<dbReference type="EMBL" id="CALLCH030000011">
    <property type="protein sequence ID" value="CAI4214578.1"/>
    <property type="molecule type" value="Genomic_DNA"/>
</dbReference>
<feature type="compositionally biased region" description="Basic and acidic residues" evidence="1">
    <location>
        <begin position="259"/>
        <end position="272"/>
    </location>
</feature>
<protein>
    <submittedName>
        <fullName evidence="2">Uncharacterized protein</fullName>
    </submittedName>
</protein>
<comment type="caution">
    <text evidence="2">The sequence shown here is derived from an EMBL/GenBank/DDBJ whole genome shotgun (WGS) entry which is preliminary data.</text>
</comment>
<evidence type="ECO:0000313" key="2">
    <source>
        <dbReference type="EMBL" id="CAI4214578.1"/>
    </source>
</evidence>
<feature type="compositionally biased region" description="Acidic residues" evidence="1">
    <location>
        <begin position="658"/>
        <end position="668"/>
    </location>
</feature>
<feature type="region of interest" description="Disordered" evidence="1">
    <location>
        <begin position="196"/>
        <end position="223"/>
    </location>
</feature>
<evidence type="ECO:0000256" key="1">
    <source>
        <dbReference type="SAM" id="MobiDB-lite"/>
    </source>
</evidence>
<dbReference type="Proteomes" id="UP000838763">
    <property type="component" value="Unassembled WGS sequence"/>
</dbReference>
<reference evidence="2" key="1">
    <citation type="submission" date="2022-11" db="EMBL/GenBank/DDBJ databases">
        <authorList>
            <person name="Scott C."/>
            <person name="Bruce N."/>
        </authorList>
    </citation>
    <scope>NUCLEOTIDE SEQUENCE</scope>
</reference>
<feature type="compositionally biased region" description="Gly residues" evidence="1">
    <location>
        <begin position="641"/>
        <end position="657"/>
    </location>
</feature>
<feature type="compositionally biased region" description="Gly residues" evidence="1">
    <location>
        <begin position="669"/>
        <end position="682"/>
    </location>
</feature>